<dbReference type="InterPro" id="IPR005123">
    <property type="entry name" value="Oxoglu/Fe-dep_dioxygenase_dom"/>
</dbReference>
<dbReference type="InterPro" id="IPR050231">
    <property type="entry name" value="Iron_ascorbate_oxido_reductase"/>
</dbReference>
<proteinExistence type="inferred from homology"/>
<evidence type="ECO:0000259" key="3">
    <source>
        <dbReference type="PROSITE" id="PS51471"/>
    </source>
</evidence>
<comment type="caution">
    <text evidence="4">The sequence shown here is derived from an EMBL/GenBank/DDBJ whole genome shotgun (WGS) entry which is preliminary data.</text>
</comment>
<dbReference type="GO" id="GO:0016491">
    <property type="term" value="F:oxidoreductase activity"/>
    <property type="evidence" value="ECO:0007669"/>
    <property type="project" value="UniProtKB-KW"/>
</dbReference>
<dbReference type="InterPro" id="IPR027443">
    <property type="entry name" value="IPNS-like_sf"/>
</dbReference>
<dbReference type="Gene3D" id="2.60.120.330">
    <property type="entry name" value="B-lactam Antibiotic, Isopenicillin N Synthase, Chain"/>
    <property type="match status" value="1"/>
</dbReference>
<dbReference type="InterPro" id="IPR026992">
    <property type="entry name" value="DIOX_N"/>
</dbReference>
<protein>
    <submittedName>
        <fullName evidence="4">Clavaminate synthase-like protein</fullName>
    </submittedName>
</protein>
<dbReference type="AlphaFoldDB" id="A0A9P3FYD7"/>
<gene>
    <name evidence="4" type="ORF">PsYK624_006450</name>
</gene>
<dbReference type="Pfam" id="PF03171">
    <property type="entry name" value="2OG-FeII_Oxy"/>
    <property type="match status" value="1"/>
</dbReference>
<keyword evidence="1" id="KW-0479">Metal-binding</keyword>
<dbReference type="Pfam" id="PF14226">
    <property type="entry name" value="DIOX_N"/>
    <property type="match status" value="1"/>
</dbReference>
<reference evidence="4 5" key="1">
    <citation type="submission" date="2021-08" db="EMBL/GenBank/DDBJ databases">
        <title>Draft Genome Sequence of Phanerochaete sordida strain YK-624.</title>
        <authorList>
            <person name="Mori T."/>
            <person name="Dohra H."/>
            <person name="Suzuki T."/>
            <person name="Kawagishi H."/>
            <person name="Hirai H."/>
        </authorList>
    </citation>
    <scope>NUCLEOTIDE SEQUENCE [LARGE SCALE GENOMIC DNA]</scope>
    <source>
        <strain evidence="4 5">YK-624</strain>
    </source>
</reference>
<keyword evidence="5" id="KW-1185">Reference proteome</keyword>
<dbReference type="PROSITE" id="PS51471">
    <property type="entry name" value="FE2OG_OXY"/>
    <property type="match status" value="1"/>
</dbReference>
<dbReference type="InterPro" id="IPR044861">
    <property type="entry name" value="IPNS-like_FE2OG_OXY"/>
</dbReference>
<evidence type="ECO:0000313" key="4">
    <source>
        <dbReference type="EMBL" id="GJE84569.1"/>
    </source>
</evidence>
<organism evidence="4 5">
    <name type="scientific">Phanerochaete sordida</name>
    <dbReference type="NCBI Taxonomy" id="48140"/>
    <lineage>
        <taxon>Eukaryota</taxon>
        <taxon>Fungi</taxon>
        <taxon>Dikarya</taxon>
        <taxon>Basidiomycota</taxon>
        <taxon>Agaricomycotina</taxon>
        <taxon>Agaricomycetes</taxon>
        <taxon>Polyporales</taxon>
        <taxon>Phanerochaetaceae</taxon>
        <taxon>Phanerochaete</taxon>
    </lineage>
</organism>
<name>A0A9P3FYD7_9APHY</name>
<dbReference type="EMBL" id="BPQB01000001">
    <property type="protein sequence ID" value="GJE84569.1"/>
    <property type="molecule type" value="Genomic_DNA"/>
</dbReference>
<dbReference type="SUPFAM" id="SSF51197">
    <property type="entry name" value="Clavaminate synthase-like"/>
    <property type="match status" value="1"/>
</dbReference>
<comment type="similarity">
    <text evidence="1">Belongs to the iron/ascorbate-dependent oxidoreductase family.</text>
</comment>
<evidence type="ECO:0000313" key="5">
    <source>
        <dbReference type="Proteomes" id="UP000703269"/>
    </source>
</evidence>
<keyword evidence="1" id="KW-0560">Oxidoreductase</keyword>
<keyword evidence="1" id="KW-0408">Iron</keyword>
<evidence type="ECO:0000256" key="1">
    <source>
        <dbReference type="RuleBase" id="RU003682"/>
    </source>
</evidence>
<dbReference type="Proteomes" id="UP000703269">
    <property type="component" value="Unassembled WGS sequence"/>
</dbReference>
<dbReference type="GO" id="GO:0046872">
    <property type="term" value="F:metal ion binding"/>
    <property type="evidence" value="ECO:0007669"/>
    <property type="project" value="UniProtKB-KW"/>
</dbReference>
<evidence type="ECO:0000256" key="2">
    <source>
        <dbReference type="SAM" id="MobiDB-lite"/>
    </source>
</evidence>
<accession>A0A9P3FYD7</accession>
<dbReference type="PANTHER" id="PTHR47990">
    <property type="entry name" value="2-OXOGLUTARATE (2OG) AND FE(II)-DEPENDENT OXYGENASE SUPERFAMILY PROTEIN-RELATED"/>
    <property type="match status" value="1"/>
</dbReference>
<dbReference type="PRINTS" id="PR00682">
    <property type="entry name" value="IPNSYNTHASE"/>
</dbReference>
<sequence>MLHALPPRLAARDGLTRRTLATLADAPACAIPLIDFSCFLHARDAAEKRHTADAIVAGFKQALGFIYLKEHGVSEATIRNVFAKSGEFFSLPTETKDSLRWEDPRAKRGYVAIGREQASQSSDPDEIAKRRASAPDYKETMEIGRDWDATWKNQWPAEGDAPRFKDTMLDFYRTCHGLHVQVMRAIALGLGLGEAFFATLVDQQCHTLRLLSYPPVPTALLRKEGQARVAPHSDYGSITLLFQDAVGGLEVQHPHTQASQPAVPIPGTVVVNAADLLARWRNGVLRSTLLRVVAPPAQAPGADGEVTPLRRSVAFFCNPNFDAVVACLPNCGKIAKHAPVTTEAYIVRRLADTYT</sequence>
<feature type="domain" description="Fe2OG dioxygenase" evidence="3">
    <location>
        <begin position="204"/>
        <end position="319"/>
    </location>
</feature>
<dbReference type="OrthoDB" id="288590at2759"/>
<feature type="region of interest" description="Disordered" evidence="2">
    <location>
        <begin position="114"/>
        <end position="135"/>
    </location>
</feature>